<dbReference type="Pfam" id="PF00155">
    <property type="entry name" value="Aminotran_1_2"/>
    <property type="match status" value="1"/>
</dbReference>
<comment type="caution">
    <text evidence="6">The sequence shown here is derived from an EMBL/GenBank/DDBJ whole genome shotgun (WGS) entry which is preliminary data.</text>
</comment>
<dbReference type="InterPro" id="IPR004838">
    <property type="entry name" value="NHTrfase_class1_PyrdxlP-BS"/>
</dbReference>
<dbReference type="GO" id="GO:0008483">
    <property type="term" value="F:transaminase activity"/>
    <property type="evidence" value="ECO:0007669"/>
    <property type="project" value="UniProtKB-KW"/>
</dbReference>
<keyword evidence="2 4" id="KW-0032">Aminotransferase</keyword>
<dbReference type="InterPro" id="IPR015424">
    <property type="entry name" value="PyrdxlP-dep_Trfase"/>
</dbReference>
<name>A0A937XFB7_UNCW3</name>
<dbReference type="PANTHER" id="PTHR42832">
    <property type="entry name" value="AMINO ACID AMINOTRANSFERASE"/>
    <property type="match status" value="1"/>
</dbReference>
<dbReference type="EMBL" id="VGIR01000116">
    <property type="protein sequence ID" value="MBM3332675.1"/>
    <property type="molecule type" value="Genomic_DNA"/>
</dbReference>
<protein>
    <recommendedName>
        <fullName evidence="4">Aminotransferase</fullName>
        <ecNumber evidence="4">2.6.1.-</ecNumber>
    </recommendedName>
</protein>
<dbReference type="PANTHER" id="PTHR42832:SF3">
    <property type="entry name" value="L-GLUTAMINE--4-(METHYLSULFANYL)-2-OXOBUTANOATE AMINOTRANSFERASE"/>
    <property type="match status" value="1"/>
</dbReference>
<feature type="domain" description="Aminotransferase class I/classII large" evidence="5">
    <location>
        <begin position="30"/>
        <end position="387"/>
    </location>
</feature>
<sequence>MHEPSAARLGWIPPYLFQELDDLKSRAGRDLIDLGEGSPDQPAPKPISAALTRALKNTENHRYPSYPGKLTARAAVASWYRRRFHVKLDPETEVSMLVGSKEGVAHLIWGTCGPGDTVAVSDPGYPVYQNQSRLSGATPIPVPLEEKNDFLIDLDWLSRIARRIKLLCLNFPGNPTAAVATLNFYREVVALAQKYGFFVVNDNVYSELYFGKVKPPSILEVPGAKERCIEFHSLSKTFSMAGWRIGMAVGNSRLVKSLLKIKQNTDSGPFGAIQDAAVFALQSGDRFAAANRLLYRGRRDTFCGELVRHGWGVGLPAATFYVWTRLPVGHDRAPAGESASLNFTRKLLSNCRVMCAPGTGFGQYGEGFVRFALVAPERQLQQAARRIGRWLAEERE</sequence>
<evidence type="ECO:0000256" key="4">
    <source>
        <dbReference type="RuleBase" id="RU000481"/>
    </source>
</evidence>
<dbReference type="EC" id="2.6.1.-" evidence="4"/>
<dbReference type="PROSITE" id="PS00105">
    <property type="entry name" value="AA_TRANSFER_CLASS_1"/>
    <property type="match status" value="1"/>
</dbReference>
<dbReference type="GO" id="GO:0030170">
    <property type="term" value="F:pyridoxal phosphate binding"/>
    <property type="evidence" value="ECO:0007669"/>
    <property type="project" value="InterPro"/>
</dbReference>
<dbReference type="AlphaFoldDB" id="A0A937XFB7"/>
<dbReference type="Gene3D" id="3.90.1150.10">
    <property type="entry name" value="Aspartate Aminotransferase, domain 1"/>
    <property type="match status" value="1"/>
</dbReference>
<dbReference type="Proteomes" id="UP000779900">
    <property type="component" value="Unassembled WGS sequence"/>
</dbReference>
<reference evidence="6" key="1">
    <citation type="submission" date="2019-03" db="EMBL/GenBank/DDBJ databases">
        <title>Lake Tanganyika Metagenome-Assembled Genomes (MAGs).</title>
        <authorList>
            <person name="Tran P."/>
        </authorList>
    </citation>
    <scope>NUCLEOTIDE SEQUENCE</scope>
    <source>
        <strain evidence="6">K_DeepCast_150m_m2_040</strain>
    </source>
</reference>
<proteinExistence type="inferred from homology"/>
<evidence type="ECO:0000259" key="5">
    <source>
        <dbReference type="Pfam" id="PF00155"/>
    </source>
</evidence>
<dbReference type="InterPro" id="IPR015421">
    <property type="entry name" value="PyrdxlP-dep_Trfase_major"/>
</dbReference>
<dbReference type="InterPro" id="IPR050881">
    <property type="entry name" value="LL-DAP_aminotransferase"/>
</dbReference>
<dbReference type="CDD" id="cd00609">
    <property type="entry name" value="AAT_like"/>
    <property type="match status" value="1"/>
</dbReference>
<evidence type="ECO:0000256" key="3">
    <source>
        <dbReference type="ARBA" id="ARBA00022679"/>
    </source>
</evidence>
<evidence type="ECO:0000256" key="1">
    <source>
        <dbReference type="ARBA" id="ARBA00001933"/>
    </source>
</evidence>
<dbReference type="InterPro" id="IPR015422">
    <property type="entry name" value="PyrdxlP-dep_Trfase_small"/>
</dbReference>
<dbReference type="InterPro" id="IPR004839">
    <property type="entry name" value="Aminotransferase_I/II_large"/>
</dbReference>
<comment type="similarity">
    <text evidence="4">Belongs to the class-I pyridoxal-phosphate-dependent aminotransferase family.</text>
</comment>
<gene>
    <name evidence="6" type="ORF">FJY68_12655</name>
</gene>
<comment type="cofactor">
    <cofactor evidence="1 4">
        <name>pyridoxal 5'-phosphate</name>
        <dbReference type="ChEBI" id="CHEBI:597326"/>
    </cofactor>
</comment>
<keyword evidence="3 4" id="KW-0808">Transferase</keyword>
<accession>A0A937XFB7</accession>
<dbReference type="SUPFAM" id="SSF53383">
    <property type="entry name" value="PLP-dependent transferases"/>
    <property type="match status" value="1"/>
</dbReference>
<evidence type="ECO:0000313" key="6">
    <source>
        <dbReference type="EMBL" id="MBM3332675.1"/>
    </source>
</evidence>
<organism evidence="6 7">
    <name type="scientific">candidate division WOR-3 bacterium</name>
    <dbReference type="NCBI Taxonomy" id="2052148"/>
    <lineage>
        <taxon>Bacteria</taxon>
        <taxon>Bacteria division WOR-3</taxon>
    </lineage>
</organism>
<evidence type="ECO:0000256" key="2">
    <source>
        <dbReference type="ARBA" id="ARBA00022576"/>
    </source>
</evidence>
<evidence type="ECO:0000313" key="7">
    <source>
        <dbReference type="Proteomes" id="UP000779900"/>
    </source>
</evidence>
<dbReference type="Gene3D" id="3.40.640.10">
    <property type="entry name" value="Type I PLP-dependent aspartate aminotransferase-like (Major domain)"/>
    <property type="match status" value="1"/>
</dbReference>